<proteinExistence type="predicted"/>
<organism evidence="1 2">
    <name type="scientific">Amblyomma americanum</name>
    <name type="common">Lone star tick</name>
    <dbReference type="NCBI Taxonomy" id="6943"/>
    <lineage>
        <taxon>Eukaryota</taxon>
        <taxon>Metazoa</taxon>
        <taxon>Ecdysozoa</taxon>
        <taxon>Arthropoda</taxon>
        <taxon>Chelicerata</taxon>
        <taxon>Arachnida</taxon>
        <taxon>Acari</taxon>
        <taxon>Parasitiformes</taxon>
        <taxon>Ixodida</taxon>
        <taxon>Ixodoidea</taxon>
        <taxon>Ixodidae</taxon>
        <taxon>Amblyomminae</taxon>
        <taxon>Amblyomma</taxon>
    </lineage>
</organism>
<evidence type="ECO:0000313" key="1">
    <source>
        <dbReference type="EMBL" id="KAK8771657.1"/>
    </source>
</evidence>
<reference evidence="1 2" key="1">
    <citation type="journal article" date="2023" name="Arcadia Sci">
        <title>De novo assembly of a long-read Amblyomma americanum tick genome.</title>
        <authorList>
            <person name="Chou S."/>
            <person name="Poskanzer K.E."/>
            <person name="Rollins M."/>
            <person name="Thuy-Boun P.S."/>
        </authorList>
    </citation>
    <scope>NUCLEOTIDE SEQUENCE [LARGE SCALE GENOMIC DNA]</scope>
    <source>
        <strain evidence="1">F_SG_1</strain>
        <tissue evidence="1">Salivary glands</tissue>
    </source>
</reference>
<dbReference type="AlphaFoldDB" id="A0AAQ4EA60"/>
<accession>A0AAQ4EA60</accession>
<dbReference type="EMBL" id="JARKHS020019500">
    <property type="protein sequence ID" value="KAK8771657.1"/>
    <property type="molecule type" value="Genomic_DNA"/>
</dbReference>
<sequence length="106" mass="12060">MWARQLCSHATQFDTVRLCHTGTGVRRPQLGCQGLYDMPARTQTSTSWWMGAMVKPLLKDANYLHSQTSSILENDQKIKHSYARIPFHLYTAENADAHNDGLPEEL</sequence>
<gene>
    <name evidence="1" type="ORF">V5799_025099</name>
</gene>
<dbReference type="Proteomes" id="UP001321473">
    <property type="component" value="Unassembled WGS sequence"/>
</dbReference>
<comment type="caution">
    <text evidence="1">The sequence shown here is derived from an EMBL/GenBank/DDBJ whole genome shotgun (WGS) entry which is preliminary data.</text>
</comment>
<keyword evidence="2" id="KW-1185">Reference proteome</keyword>
<evidence type="ECO:0000313" key="2">
    <source>
        <dbReference type="Proteomes" id="UP001321473"/>
    </source>
</evidence>
<name>A0AAQ4EA60_AMBAM</name>
<protein>
    <submittedName>
        <fullName evidence="1">Uncharacterized protein</fullName>
    </submittedName>
</protein>